<evidence type="ECO:0000256" key="1">
    <source>
        <dbReference type="SAM" id="MobiDB-lite"/>
    </source>
</evidence>
<accession>A0A179FG37</accession>
<sequence>MPQEIQLPVFCVPGRSARPVDFEESAQCGAVPSPLRFLLVIGSGRTCPHDFRFLGDAFWREVLAATSEQSVSIDRLVALSPILGGQSLESQIIFRGELLTKKYGRQSASSRSSDSPDDESKANADQVPIIRIDR</sequence>
<proteinExistence type="predicted"/>
<feature type="region of interest" description="Disordered" evidence="1">
    <location>
        <begin position="103"/>
        <end position="134"/>
    </location>
</feature>
<dbReference type="AlphaFoldDB" id="A0A179FG37"/>
<organism evidence="2 3">
    <name type="scientific">Purpureocillium lilacinum</name>
    <name type="common">Paecilomyces lilacinus</name>
    <dbReference type="NCBI Taxonomy" id="33203"/>
    <lineage>
        <taxon>Eukaryota</taxon>
        <taxon>Fungi</taxon>
        <taxon>Dikarya</taxon>
        <taxon>Ascomycota</taxon>
        <taxon>Pezizomycotina</taxon>
        <taxon>Sordariomycetes</taxon>
        <taxon>Hypocreomycetidae</taxon>
        <taxon>Hypocreales</taxon>
        <taxon>Ophiocordycipitaceae</taxon>
        <taxon>Purpureocillium</taxon>
    </lineage>
</organism>
<dbReference type="EMBL" id="LSBH01000016">
    <property type="protein sequence ID" value="OAQ63963.1"/>
    <property type="molecule type" value="Genomic_DNA"/>
</dbReference>
<gene>
    <name evidence="2" type="ORF">VFPBJ_11217</name>
</gene>
<evidence type="ECO:0000313" key="2">
    <source>
        <dbReference type="EMBL" id="OAQ63963.1"/>
    </source>
</evidence>
<name>A0A179FG37_PURLI</name>
<protein>
    <submittedName>
        <fullName evidence="2">Uncharacterized protein</fullName>
    </submittedName>
</protein>
<reference evidence="2 3" key="1">
    <citation type="submission" date="2016-01" db="EMBL/GenBank/DDBJ databases">
        <title>Biosynthesis of antibiotic leucinostatins and their inhibition on Phytophthora in bio-control Purpureocillium lilacinum.</title>
        <authorList>
            <person name="Wang G."/>
            <person name="Liu Z."/>
            <person name="Lin R."/>
            <person name="Li E."/>
            <person name="Mao Z."/>
            <person name="Ling J."/>
            <person name="Yin W."/>
            <person name="Xie B."/>
        </authorList>
    </citation>
    <scope>NUCLEOTIDE SEQUENCE [LARGE SCALE GENOMIC DNA]</scope>
    <source>
        <strain evidence="2">PLBJ-1</strain>
    </source>
</reference>
<dbReference type="Proteomes" id="UP000078240">
    <property type="component" value="Unassembled WGS sequence"/>
</dbReference>
<comment type="caution">
    <text evidence="2">The sequence shown here is derived from an EMBL/GenBank/DDBJ whole genome shotgun (WGS) entry which is preliminary data.</text>
</comment>
<evidence type="ECO:0000313" key="3">
    <source>
        <dbReference type="Proteomes" id="UP000078240"/>
    </source>
</evidence>